<comment type="caution">
    <text evidence="3">The sequence shown here is derived from an EMBL/GenBank/DDBJ whole genome shotgun (WGS) entry which is preliminary data.</text>
</comment>
<gene>
    <name evidence="3" type="primary">MMK1</name>
    <name evidence="3" type="ORF">SNAT2548_LOCUS6868</name>
</gene>
<evidence type="ECO:0000256" key="1">
    <source>
        <dbReference type="SAM" id="Coils"/>
    </source>
</evidence>
<keyword evidence="4" id="KW-1185">Reference proteome</keyword>
<protein>
    <submittedName>
        <fullName evidence="3">MMK1 protein</fullName>
    </submittedName>
</protein>
<proteinExistence type="predicted"/>
<keyword evidence="1" id="KW-0175">Coiled coil</keyword>
<dbReference type="AlphaFoldDB" id="A0A812JR47"/>
<feature type="compositionally biased region" description="Polar residues" evidence="2">
    <location>
        <begin position="91"/>
        <end position="101"/>
    </location>
</feature>
<dbReference type="EMBL" id="CAJNDS010000466">
    <property type="protein sequence ID" value="CAE7208999.1"/>
    <property type="molecule type" value="Genomic_DNA"/>
</dbReference>
<evidence type="ECO:0000313" key="3">
    <source>
        <dbReference type="EMBL" id="CAE7208999.1"/>
    </source>
</evidence>
<sequence>MPGTSMVSPSQADMQWRARVGSEEFWASFPPLSPRPEVGSGGLVPIRLNASAIVGGRPDPLQETHAGERRGSRKSGRSTSSMGSTLGDLGRTSSRVSQPSSRAAADLVLDAGARQLKNQLQQERLLRQKAEDEAQKLRARLGEAA</sequence>
<feature type="coiled-coil region" evidence="1">
    <location>
        <begin position="113"/>
        <end position="140"/>
    </location>
</feature>
<feature type="region of interest" description="Disordered" evidence="2">
    <location>
        <begin position="52"/>
        <end position="103"/>
    </location>
</feature>
<reference evidence="3" key="1">
    <citation type="submission" date="2021-02" db="EMBL/GenBank/DDBJ databases">
        <authorList>
            <person name="Dougan E. K."/>
            <person name="Rhodes N."/>
            <person name="Thang M."/>
            <person name="Chan C."/>
        </authorList>
    </citation>
    <scope>NUCLEOTIDE SEQUENCE</scope>
</reference>
<name>A0A812JR47_9DINO</name>
<dbReference type="OrthoDB" id="10445767at2759"/>
<evidence type="ECO:0000256" key="2">
    <source>
        <dbReference type="SAM" id="MobiDB-lite"/>
    </source>
</evidence>
<evidence type="ECO:0000313" key="4">
    <source>
        <dbReference type="Proteomes" id="UP000604046"/>
    </source>
</evidence>
<organism evidence="3 4">
    <name type="scientific">Symbiodinium natans</name>
    <dbReference type="NCBI Taxonomy" id="878477"/>
    <lineage>
        <taxon>Eukaryota</taxon>
        <taxon>Sar</taxon>
        <taxon>Alveolata</taxon>
        <taxon>Dinophyceae</taxon>
        <taxon>Suessiales</taxon>
        <taxon>Symbiodiniaceae</taxon>
        <taxon>Symbiodinium</taxon>
    </lineage>
</organism>
<feature type="compositionally biased region" description="Basic and acidic residues" evidence="2">
    <location>
        <begin position="60"/>
        <end position="70"/>
    </location>
</feature>
<dbReference type="Proteomes" id="UP000604046">
    <property type="component" value="Unassembled WGS sequence"/>
</dbReference>
<accession>A0A812JR47</accession>